<dbReference type="RefSeq" id="WP_182297545.1">
    <property type="nucleotide sequence ID" value="NZ_CP059851.1"/>
</dbReference>
<keyword evidence="2 11" id="KW-0813">Transport</keyword>
<name>A0A7G5IK30_9SPHN</name>
<dbReference type="PROSITE" id="PS51318">
    <property type="entry name" value="TAT"/>
    <property type="match status" value="1"/>
</dbReference>
<feature type="domain" description="TonB-dependent receptor-like beta-barrel" evidence="14">
    <location>
        <begin position="305"/>
        <end position="720"/>
    </location>
</feature>
<dbReference type="Pfam" id="PF07715">
    <property type="entry name" value="Plug"/>
    <property type="match status" value="1"/>
</dbReference>
<protein>
    <submittedName>
        <fullName evidence="16">TonB-dependent receptor</fullName>
    </submittedName>
</protein>
<evidence type="ECO:0000313" key="16">
    <source>
        <dbReference type="EMBL" id="QMW23722.1"/>
    </source>
</evidence>
<evidence type="ECO:0000256" key="4">
    <source>
        <dbReference type="ARBA" id="ARBA00022496"/>
    </source>
</evidence>
<dbReference type="InterPro" id="IPR006311">
    <property type="entry name" value="TAT_signal"/>
</dbReference>
<evidence type="ECO:0000256" key="8">
    <source>
        <dbReference type="ARBA" id="ARBA00023077"/>
    </source>
</evidence>
<keyword evidence="6" id="KW-0408">Iron</keyword>
<keyword evidence="13" id="KW-0732">Signal</keyword>
<keyword evidence="17" id="KW-1185">Reference proteome</keyword>
<dbReference type="CDD" id="cd01347">
    <property type="entry name" value="ligand_gated_channel"/>
    <property type="match status" value="1"/>
</dbReference>
<dbReference type="InterPro" id="IPR000531">
    <property type="entry name" value="Beta-barrel_TonB"/>
</dbReference>
<dbReference type="InterPro" id="IPR036942">
    <property type="entry name" value="Beta-barrel_TonB_sf"/>
</dbReference>
<feature type="domain" description="TonB-dependent receptor plug" evidence="15">
    <location>
        <begin position="54"/>
        <end position="163"/>
    </location>
</feature>
<evidence type="ECO:0000256" key="5">
    <source>
        <dbReference type="ARBA" id="ARBA00022692"/>
    </source>
</evidence>
<sequence length="755" mass="80962">MTLFRTALLASATLAGLAAAPALAQTAAPAAPAANADQGLEDILVTARRRVESIQDTPVAVSAISPATLANAAAPDIRDLVGRTPNLVIDAVNAGPSAAAIAIRGISFEDIEKSFDPAVGVLIDGVYLGTNTGQLLDFFDFQKIEVLRGPQGTLFGRNTTAGVINIERTKPTGVLGAKIQGTVGNYGRRDLRTVINLPKIGDALSLKGFWLHNESGDFYNNVTLGKDYGGRRYDNYGLTARLELGDFDATVTYERVNENTEIDQSATSRTGVDLICLQVPVPGVGLIRPTGIPNAQCDRNTGDDLYTTFSNVPGFARNDGDNVTINANYKLGSVTLTSVTGWRSSVETVRQDFDSTSINFFDTRREQTYRQFSQELRASGEVGEAINYVVGGYYFNSNYTLDQTTFFGPFLQAAAGLPAQGGNRVNHTGKSAALFADVVVKLAEGLNLTVGGRYTWDTKRISNDIFKTGIPALIATPSAKWKQFTPKASLDYKFSDDVLGYASYSRGYRAGGFNGRAQTLSSANTPYNPEKVDSYELGLKTEFLEDRVTLNIAGFYTKYKDKQEEVVRAAPPPAGQETIVSNAASATIKGLEAEFRARATDELTLNGSLGLLDAKYDSFPTLIGAAIVDVSGRKLRRTPDVSASFGFDYVLPVGPGDLMLAASYRYVSSYQTTIVGAFGNPQANDPRGLAGARNVVDASLGYRFDVGGTKIRMSVFGRNLTDDRGLNSTLPVAGLFTFSAARPPRTYGAELGVEF</sequence>
<accession>A0A7G5IK30</accession>
<keyword evidence="8 12" id="KW-0798">TonB box</keyword>
<evidence type="ECO:0000256" key="10">
    <source>
        <dbReference type="ARBA" id="ARBA00023237"/>
    </source>
</evidence>
<evidence type="ECO:0000259" key="14">
    <source>
        <dbReference type="Pfam" id="PF00593"/>
    </source>
</evidence>
<evidence type="ECO:0000256" key="2">
    <source>
        <dbReference type="ARBA" id="ARBA00022448"/>
    </source>
</evidence>
<dbReference type="InterPro" id="IPR012910">
    <property type="entry name" value="Plug_dom"/>
</dbReference>
<keyword evidence="4" id="KW-0410">Iron transport</keyword>
<evidence type="ECO:0000259" key="15">
    <source>
        <dbReference type="Pfam" id="PF07715"/>
    </source>
</evidence>
<evidence type="ECO:0000256" key="6">
    <source>
        <dbReference type="ARBA" id="ARBA00023004"/>
    </source>
</evidence>
<keyword evidence="10 11" id="KW-0998">Cell outer membrane</keyword>
<dbReference type="PROSITE" id="PS52016">
    <property type="entry name" value="TONB_DEPENDENT_REC_3"/>
    <property type="match status" value="1"/>
</dbReference>
<evidence type="ECO:0000256" key="1">
    <source>
        <dbReference type="ARBA" id="ARBA00004571"/>
    </source>
</evidence>
<proteinExistence type="inferred from homology"/>
<gene>
    <name evidence="16" type="ORF">H3309_04335</name>
</gene>
<feature type="chain" id="PRO_5028998152" evidence="13">
    <location>
        <begin position="25"/>
        <end position="755"/>
    </location>
</feature>
<keyword evidence="3 11" id="KW-1134">Transmembrane beta strand</keyword>
<evidence type="ECO:0000256" key="3">
    <source>
        <dbReference type="ARBA" id="ARBA00022452"/>
    </source>
</evidence>
<dbReference type="EMBL" id="CP059851">
    <property type="protein sequence ID" value="QMW23722.1"/>
    <property type="molecule type" value="Genomic_DNA"/>
</dbReference>
<organism evidence="16 17">
    <name type="scientific">Sandaracinobacteroides saxicola</name>
    <dbReference type="NCBI Taxonomy" id="2759707"/>
    <lineage>
        <taxon>Bacteria</taxon>
        <taxon>Pseudomonadati</taxon>
        <taxon>Pseudomonadota</taxon>
        <taxon>Alphaproteobacteria</taxon>
        <taxon>Sphingomonadales</taxon>
        <taxon>Sphingosinicellaceae</taxon>
        <taxon>Sandaracinobacteroides</taxon>
    </lineage>
</organism>
<keyword evidence="9 11" id="KW-0472">Membrane</keyword>
<evidence type="ECO:0000256" key="7">
    <source>
        <dbReference type="ARBA" id="ARBA00023065"/>
    </source>
</evidence>
<dbReference type="Gene3D" id="2.40.170.20">
    <property type="entry name" value="TonB-dependent receptor, beta-barrel domain"/>
    <property type="match status" value="1"/>
</dbReference>
<dbReference type="KEGG" id="sand:H3309_04335"/>
<evidence type="ECO:0000256" key="13">
    <source>
        <dbReference type="SAM" id="SignalP"/>
    </source>
</evidence>
<dbReference type="Proteomes" id="UP000515292">
    <property type="component" value="Chromosome"/>
</dbReference>
<evidence type="ECO:0000256" key="12">
    <source>
        <dbReference type="RuleBase" id="RU003357"/>
    </source>
</evidence>
<dbReference type="GO" id="GO:0009279">
    <property type="term" value="C:cell outer membrane"/>
    <property type="evidence" value="ECO:0007669"/>
    <property type="project" value="UniProtKB-SubCell"/>
</dbReference>
<dbReference type="PANTHER" id="PTHR32552:SF81">
    <property type="entry name" value="TONB-DEPENDENT OUTER MEMBRANE RECEPTOR"/>
    <property type="match status" value="1"/>
</dbReference>
<keyword evidence="5 11" id="KW-0812">Transmembrane</keyword>
<comment type="similarity">
    <text evidence="11 12">Belongs to the TonB-dependent receptor family.</text>
</comment>
<keyword evidence="7" id="KW-0406">Ion transport</keyword>
<dbReference type="GO" id="GO:0006826">
    <property type="term" value="P:iron ion transport"/>
    <property type="evidence" value="ECO:0007669"/>
    <property type="project" value="UniProtKB-KW"/>
</dbReference>
<reference evidence="16 17" key="1">
    <citation type="submission" date="2020-07" db="EMBL/GenBank/DDBJ databases">
        <title>Complete genome sequence for Sandaracinobacter sp. M6.</title>
        <authorList>
            <person name="Tang Y."/>
            <person name="Liu Q."/>
            <person name="Guo Z."/>
            <person name="Lei P."/>
            <person name="Huang B."/>
        </authorList>
    </citation>
    <scope>NUCLEOTIDE SEQUENCE [LARGE SCALE GENOMIC DNA]</scope>
    <source>
        <strain evidence="16 17">M6</strain>
    </source>
</reference>
<dbReference type="PANTHER" id="PTHR32552">
    <property type="entry name" value="FERRICHROME IRON RECEPTOR-RELATED"/>
    <property type="match status" value="1"/>
</dbReference>
<comment type="subcellular location">
    <subcellularLocation>
        <location evidence="1 11">Cell outer membrane</location>
        <topology evidence="1 11">Multi-pass membrane protein</topology>
    </subcellularLocation>
</comment>
<keyword evidence="16" id="KW-0675">Receptor</keyword>
<dbReference type="Pfam" id="PF00593">
    <property type="entry name" value="TonB_dep_Rec_b-barrel"/>
    <property type="match status" value="1"/>
</dbReference>
<dbReference type="AlphaFoldDB" id="A0A7G5IK30"/>
<evidence type="ECO:0000256" key="11">
    <source>
        <dbReference type="PROSITE-ProRule" id="PRU01360"/>
    </source>
</evidence>
<dbReference type="SUPFAM" id="SSF56935">
    <property type="entry name" value="Porins"/>
    <property type="match status" value="1"/>
</dbReference>
<feature type="signal peptide" evidence="13">
    <location>
        <begin position="1"/>
        <end position="24"/>
    </location>
</feature>
<evidence type="ECO:0000313" key="17">
    <source>
        <dbReference type="Proteomes" id="UP000515292"/>
    </source>
</evidence>
<evidence type="ECO:0000256" key="9">
    <source>
        <dbReference type="ARBA" id="ARBA00023136"/>
    </source>
</evidence>
<dbReference type="InterPro" id="IPR039426">
    <property type="entry name" value="TonB-dep_rcpt-like"/>
</dbReference>